<dbReference type="PANTHER" id="PTHR13390">
    <property type="entry name" value="LIPASE"/>
    <property type="match status" value="1"/>
</dbReference>
<reference evidence="5 6" key="1">
    <citation type="submission" date="2016-07" db="EMBL/GenBank/DDBJ databases">
        <title>Multiple horizontal gene transfer events from other fungi enriched the ability of initially mycotrophic Trichoderma (Ascomycota) to feed on dead plant biomass.</title>
        <authorList>
            <consortium name="DOE Joint Genome Institute"/>
            <person name="Aerts A."/>
            <person name="Atanasova L."/>
            <person name="Chenthamara K."/>
            <person name="Zhang J."/>
            <person name="Grujic M."/>
            <person name="Henrissat B."/>
            <person name="Kuo A."/>
            <person name="Salamov A."/>
            <person name="Lipzen A."/>
            <person name="Labutti K."/>
            <person name="Barry K."/>
            <person name="Miao Y."/>
            <person name="Rahimi M.J."/>
            <person name="Shen Q."/>
            <person name="Grigoriev I.V."/>
            <person name="Kubicek C.P."/>
            <person name="Druzhinina I.S."/>
        </authorList>
    </citation>
    <scope>NUCLEOTIDE SEQUENCE [LARGE SCALE GENOMIC DNA]</scope>
    <source>
        <strain evidence="5 6">ATCC 18648</strain>
    </source>
</reference>
<proteinExistence type="inferred from homology"/>
<dbReference type="GO" id="GO:0019915">
    <property type="term" value="P:lipid storage"/>
    <property type="evidence" value="ECO:0007669"/>
    <property type="project" value="InterPro"/>
</dbReference>
<dbReference type="AlphaFoldDB" id="A0A2T4BSI4"/>
<dbReference type="SUPFAM" id="SSF53474">
    <property type="entry name" value="alpha/beta-Hydrolases"/>
    <property type="match status" value="1"/>
</dbReference>
<dbReference type="PANTHER" id="PTHR13390:SF0">
    <property type="entry name" value="LIPID DROPLET-ASSOCIATED HYDROLASE"/>
    <property type="match status" value="1"/>
</dbReference>
<dbReference type="InterPro" id="IPR029058">
    <property type="entry name" value="AB_hydrolase_fold"/>
</dbReference>
<sequence length="378" mass="43272">MPPTISLPSKPSPNSTHPHHRHGLIYFICGNPGLVHYYTVFLECLRGMLDDLQNQPDEGRSKTVYDIYGRNLLGFSDDDHEPFVRGRNEPWDLGGQIEGIYKDVAAQRIPSPHNEEGRQAQDQQGRPYDFVILMGHSVGAYIALEIFHRHTNNPSTLASHLRLRHGFLLFPTLTHIAASPSGRRVSLLRNIPRFEENAHLLAKALLACLPYGFVFWIVKNVMGFTAQTAGVTAEWLKSRDGVWQAIHLGLSELRTICEEKWEEELWRAAVEDESDVDGYQYYHPQGDDNDAGNDDGVRGREKGRQIPKFFIFYGKDDHWVANHLRDAFIERRRECVREGHTRIVVDEGDLPHAFCVKEHTSFVVAKKVFEWVREIEGL</sequence>
<dbReference type="Proteomes" id="UP000240760">
    <property type="component" value="Unassembled WGS sequence"/>
</dbReference>
<dbReference type="InterPro" id="IPR019363">
    <property type="entry name" value="LDAH"/>
</dbReference>
<keyword evidence="4" id="KW-0378">Hydrolase</keyword>
<dbReference type="GO" id="GO:0005811">
    <property type="term" value="C:lipid droplet"/>
    <property type="evidence" value="ECO:0007669"/>
    <property type="project" value="UniProtKB-SubCell"/>
</dbReference>
<keyword evidence="3" id="KW-0551">Lipid droplet</keyword>
<evidence type="ECO:0000256" key="1">
    <source>
        <dbReference type="ARBA" id="ARBA00004502"/>
    </source>
</evidence>
<comment type="similarity">
    <text evidence="2">Belongs to the AB hydrolase superfamily. LDAH family.</text>
</comment>
<gene>
    <name evidence="5" type="ORF">M440DRAFT_1405660</name>
</gene>
<evidence type="ECO:0000313" key="5">
    <source>
        <dbReference type="EMBL" id="PTB72269.1"/>
    </source>
</evidence>
<organism evidence="5 6">
    <name type="scientific">Trichoderma longibrachiatum ATCC 18648</name>
    <dbReference type="NCBI Taxonomy" id="983965"/>
    <lineage>
        <taxon>Eukaryota</taxon>
        <taxon>Fungi</taxon>
        <taxon>Dikarya</taxon>
        <taxon>Ascomycota</taxon>
        <taxon>Pezizomycotina</taxon>
        <taxon>Sordariomycetes</taxon>
        <taxon>Hypocreomycetidae</taxon>
        <taxon>Hypocreales</taxon>
        <taxon>Hypocreaceae</taxon>
        <taxon>Trichoderma</taxon>
    </lineage>
</organism>
<evidence type="ECO:0008006" key="7">
    <source>
        <dbReference type="Google" id="ProtNLM"/>
    </source>
</evidence>
<dbReference type="EMBL" id="KZ679142">
    <property type="protein sequence ID" value="PTB72269.1"/>
    <property type="molecule type" value="Genomic_DNA"/>
</dbReference>
<evidence type="ECO:0000313" key="6">
    <source>
        <dbReference type="Proteomes" id="UP000240760"/>
    </source>
</evidence>
<accession>A0A2T4BSI4</accession>
<comment type="subcellular location">
    <subcellularLocation>
        <location evidence="1">Lipid droplet</location>
    </subcellularLocation>
</comment>
<evidence type="ECO:0000256" key="2">
    <source>
        <dbReference type="ARBA" id="ARBA00008300"/>
    </source>
</evidence>
<dbReference type="OrthoDB" id="448051at2759"/>
<dbReference type="GO" id="GO:0016298">
    <property type="term" value="F:lipase activity"/>
    <property type="evidence" value="ECO:0007669"/>
    <property type="project" value="InterPro"/>
</dbReference>
<name>A0A2T4BSI4_TRILO</name>
<protein>
    <recommendedName>
        <fullName evidence="7">Lipid droplet-associated hydrolase</fullName>
    </recommendedName>
</protein>
<evidence type="ECO:0000256" key="3">
    <source>
        <dbReference type="ARBA" id="ARBA00022677"/>
    </source>
</evidence>
<evidence type="ECO:0000256" key="4">
    <source>
        <dbReference type="ARBA" id="ARBA00022801"/>
    </source>
</evidence>
<dbReference type="Pfam" id="PF10230">
    <property type="entry name" value="LIDHydrolase"/>
    <property type="match status" value="1"/>
</dbReference>
<keyword evidence="6" id="KW-1185">Reference proteome</keyword>